<gene>
    <name evidence="1" type="ORF">K441DRAFT_459518</name>
</gene>
<accession>A0ACC8ENK9</accession>
<dbReference type="Proteomes" id="UP000250078">
    <property type="component" value="Unassembled WGS sequence"/>
</dbReference>
<sequence length="226" mass="25812">RRDCAVCGETKEVDDFPDHITQACDHEVSTCRDCLQSWIASSLESKFWDQIRCSECSEVLKHSDMKASASDDVFQKYDRLVTRAALSGNLDFRWCINPRCESGHIHTSGTSNPIFRCRSCGFKACAIHNIAWHEGETCEQFDIRTDPVKRKKAEEDASIKNIMETTKVCPGKGCGKRIYKHDGCDHMECSQCMYEFCWLCLADYETIRLRGNAAHKSECKHHTLNL</sequence>
<keyword evidence="2" id="KW-1185">Reference proteome</keyword>
<feature type="non-terminal residue" evidence="1">
    <location>
        <position position="1"/>
    </location>
</feature>
<reference evidence="1 2" key="1">
    <citation type="journal article" date="2016" name="Nat. Commun.">
        <title>Ectomycorrhizal ecology is imprinted in the genome of the dominant symbiotic fungus Cenococcum geophilum.</title>
        <authorList>
            <consortium name="DOE Joint Genome Institute"/>
            <person name="Peter M."/>
            <person name="Kohler A."/>
            <person name="Ohm R.A."/>
            <person name="Kuo A."/>
            <person name="Krutzmann J."/>
            <person name="Morin E."/>
            <person name="Arend M."/>
            <person name="Barry K.W."/>
            <person name="Binder M."/>
            <person name="Choi C."/>
            <person name="Clum A."/>
            <person name="Copeland A."/>
            <person name="Grisel N."/>
            <person name="Haridas S."/>
            <person name="Kipfer T."/>
            <person name="LaButti K."/>
            <person name="Lindquist E."/>
            <person name="Lipzen A."/>
            <person name="Maire R."/>
            <person name="Meier B."/>
            <person name="Mihaltcheva S."/>
            <person name="Molinier V."/>
            <person name="Murat C."/>
            <person name="Poggeler S."/>
            <person name="Quandt C.A."/>
            <person name="Sperisen C."/>
            <person name="Tritt A."/>
            <person name="Tisserant E."/>
            <person name="Crous P.W."/>
            <person name="Henrissat B."/>
            <person name="Nehls U."/>
            <person name="Egli S."/>
            <person name="Spatafora J.W."/>
            <person name="Grigoriev I.V."/>
            <person name="Martin F.M."/>
        </authorList>
    </citation>
    <scope>NUCLEOTIDE SEQUENCE [LARGE SCALE GENOMIC DNA]</scope>
    <source>
        <strain evidence="1 2">1.58</strain>
    </source>
</reference>
<name>A0ACC8ENK9_9PEZI</name>
<evidence type="ECO:0000313" key="1">
    <source>
        <dbReference type="EMBL" id="OCK87850.1"/>
    </source>
</evidence>
<proteinExistence type="predicted"/>
<protein>
    <submittedName>
        <fullName evidence="1">Uncharacterized protein</fullName>
    </submittedName>
</protein>
<organism evidence="1 2">
    <name type="scientific">Cenococcum geophilum 1.58</name>
    <dbReference type="NCBI Taxonomy" id="794803"/>
    <lineage>
        <taxon>Eukaryota</taxon>
        <taxon>Fungi</taxon>
        <taxon>Dikarya</taxon>
        <taxon>Ascomycota</taxon>
        <taxon>Pezizomycotina</taxon>
        <taxon>Dothideomycetes</taxon>
        <taxon>Pleosporomycetidae</taxon>
        <taxon>Gloniales</taxon>
        <taxon>Gloniaceae</taxon>
        <taxon>Cenococcum</taxon>
    </lineage>
</organism>
<feature type="non-terminal residue" evidence="1">
    <location>
        <position position="226"/>
    </location>
</feature>
<dbReference type="EMBL" id="KV748254">
    <property type="protein sequence ID" value="OCK87850.1"/>
    <property type="molecule type" value="Genomic_DNA"/>
</dbReference>
<evidence type="ECO:0000313" key="2">
    <source>
        <dbReference type="Proteomes" id="UP000250078"/>
    </source>
</evidence>